<dbReference type="PANTHER" id="PTHR46796">
    <property type="entry name" value="HTH-TYPE TRANSCRIPTIONAL ACTIVATOR RHAS-RELATED"/>
    <property type="match status" value="1"/>
</dbReference>
<sequence>MLLLDTRHVPPAERVDAFHAAMKEACVVSRVSHEDPDGPIHARMFYWRLGRLDIFTSHNSGFRLIRTPRDVRRESPPVLALAIQARGVGRFEQQREHRRIDTNDLMLNDLTAPYDFSWSGDGGSLSFAMSHEQLGLPVDVIRRATFRLHTSPLYDLVQRHLRELEAQADRLSADPGAPYLVDATVQLARALIVSAAGGDDRLTRSVRAETMLTRIMAYARRHIADPDLTPALLAAVHNVSLRHLYKLFENENLSLEQWIITQRLEGARADLADPAGHHRTIASIALAWGFATPSHFTRRFRDAYGVTPTQWRRTNRPAGPGDAAARQRSSRA</sequence>
<dbReference type="Proteomes" id="UP000539313">
    <property type="component" value="Unassembled WGS sequence"/>
</dbReference>
<dbReference type="GO" id="GO:0043565">
    <property type="term" value="F:sequence-specific DNA binding"/>
    <property type="evidence" value="ECO:0007669"/>
    <property type="project" value="InterPro"/>
</dbReference>
<keyword evidence="1" id="KW-0805">Transcription regulation</keyword>
<dbReference type="Pfam" id="PF12833">
    <property type="entry name" value="HTH_18"/>
    <property type="match status" value="1"/>
</dbReference>
<evidence type="ECO:0000256" key="2">
    <source>
        <dbReference type="ARBA" id="ARBA00023125"/>
    </source>
</evidence>
<dbReference type="InterPro" id="IPR018060">
    <property type="entry name" value="HTH_AraC"/>
</dbReference>
<dbReference type="PROSITE" id="PS01124">
    <property type="entry name" value="HTH_ARAC_FAMILY_2"/>
    <property type="match status" value="1"/>
</dbReference>
<evidence type="ECO:0000259" key="5">
    <source>
        <dbReference type="PROSITE" id="PS01124"/>
    </source>
</evidence>
<reference evidence="6 7" key="1">
    <citation type="submission" date="2020-08" db="EMBL/GenBank/DDBJ databases">
        <title>Sequencing the genomes of 1000 actinobacteria strains.</title>
        <authorList>
            <person name="Klenk H.-P."/>
        </authorList>
    </citation>
    <scope>NUCLEOTIDE SEQUENCE [LARGE SCALE GENOMIC DNA]</scope>
    <source>
        <strain evidence="6 7">DSM 45823</strain>
    </source>
</reference>
<dbReference type="InterPro" id="IPR035418">
    <property type="entry name" value="AraC-bd_2"/>
</dbReference>
<keyword evidence="3" id="KW-0804">Transcription</keyword>
<evidence type="ECO:0000256" key="4">
    <source>
        <dbReference type="SAM" id="MobiDB-lite"/>
    </source>
</evidence>
<dbReference type="PROSITE" id="PS00041">
    <property type="entry name" value="HTH_ARAC_FAMILY_1"/>
    <property type="match status" value="1"/>
</dbReference>
<dbReference type="RefSeq" id="WP_182707267.1">
    <property type="nucleotide sequence ID" value="NZ_JACJII010000001.1"/>
</dbReference>
<dbReference type="Gene3D" id="1.10.10.60">
    <property type="entry name" value="Homeodomain-like"/>
    <property type="match status" value="1"/>
</dbReference>
<dbReference type="InterPro" id="IPR050204">
    <property type="entry name" value="AraC_XylS_family_regulators"/>
</dbReference>
<gene>
    <name evidence="6" type="ORF">HNR21_005201</name>
</gene>
<name>A0A7W3N2K0_9ACTN</name>
<dbReference type="PANTHER" id="PTHR46796:SF6">
    <property type="entry name" value="ARAC SUBFAMILY"/>
    <property type="match status" value="1"/>
</dbReference>
<evidence type="ECO:0000313" key="6">
    <source>
        <dbReference type="EMBL" id="MBA9006319.1"/>
    </source>
</evidence>
<evidence type="ECO:0000313" key="7">
    <source>
        <dbReference type="Proteomes" id="UP000539313"/>
    </source>
</evidence>
<feature type="region of interest" description="Disordered" evidence="4">
    <location>
        <begin position="307"/>
        <end position="332"/>
    </location>
</feature>
<dbReference type="AlphaFoldDB" id="A0A7W3N2K0"/>
<comment type="caution">
    <text evidence="6">The sequence shown here is derived from an EMBL/GenBank/DDBJ whole genome shotgun (WGS) entry which is preliminary data.</text>
</comment>
<dbReference type="SMART" id="SM00342">
    <property type="entry name" value="HTH_ARAC"/>
    <property type="match status" value="1"/>
</dbReference>
<protein>
    <submittedName>
        <fullName evidence="6">AraC-like DNA-binding protein</fullName>
    </submittedName>
</protein>
<proteinExistence type="predicted"/>
<evidence type="ECO:0000256" key="1">
    <source>
        <dbReference type="ARBA" id="ARBA00023015"/>
    </source>
</evidence>
<dbReference type="SUPFAM" id="SSF46689">
    <property type="entry name" value="Homeodomain-like"/>
    <property type="match status" value="1"/>
</dbReference>
<dbReference type="GO" id="GO:0003700">
    <property type="term" value="F:DNA-binding transcription factor activity"/>
    <property type="evidence" value="ECO:0007669"/>
    <property type="project" value="InterPro"/>
</dbReference>
<dbReference type="InterPro" id="IPR020449">
    <property type="entry name" value="Tscrpt_reg_AraC-type_HTH"/>
</dbReference>
<dbReference type="Pfam" id="PF14525">
    <property type="entry name" value="AraC_binding_2"/>
    <property type="match status" value="1"/>
</dbReference>
<dbReference type="InterPro" id="IPR009057">
    <property type="entry name" value="Homeodomain-like_sf"/>
</dbReference>
<feature type="domain" description="HTH araC/xylS-type" evidence="5">
    <location>
        <begin position="213"/>
        <end position="314"/>
    </location>
</feature>
<accession>A0A7W3N2K0</accession>
<dbReference type="InterPro" id="IPR018062">
    <property type="entry name" value="HTH_AraC-typ_CS"/>
</dbReference>
<keyword evidence="7" id="KW-1185">Reference proteome</keyword>
<dbReference type="PRINTS" id="PR00032">
    <property type="entry name" value="HTHARAC"/>
</dbReference>
<evidence type="ECO:0000256" key="3">
    <source>
        <dbReference type="ARBA" id="ARBA00023163"/>
    </source>
</evidence>
<dbReference type="EMBL" id="JACJII010000001">
    <property type="protein sequence ID" value="MBA9006319.1"/>
    <property type="molecule type" value="Genomic_DNA"/>
</dbReference>
<keyword evidence="2 6" id="KW-0238">DNA-binding</keyword>
<organism evidence="6 7">
    <name type="scientific">Thermomonospora cellulosilytica</name>
    <dbReference type="NCBI Taxonomy" id="1411118"/>
    <lineage>
        <taxon>Bacteria</taxon>
        <taxon>Bacillati</taxon>
        <taxon>Actinomycetota</taxon>
        <taxon>Actinomycetes</taxon>
        <taxon>Streptosporangiales</taxon>
        <taxon>Thermomonosporaceae</taxon>
        <taxon>Thermomonospora</taxon>
    </lineage>
</organism>